<name>A0ABR7XYB6_9SPHI</name>
<evidence type="ECO:0008006" key="3">
    <source>
        <dbReference type="Google" id="ProtNLM"/>
    </source>
</evidence>
<proteinExistence type="predicted"/>
<organism evidence="1 2">
    <name type="scientific">Sphingobacterium arenae</name>
    <dbReference type="NCBI Taxonomy" id="1280598"/>
    <lineage>
        <taxon>Bacteria</taxon>
        <taxon>Pseudomonadati</taxon>
        <taxon>Bacteroidota</taxon>
        <taxon>Sphingobacteriia</taxon>
        <taxon>Sphingobacteriales</taxon>
        <taxon>Sphingobacteriaceae</taxon>
        <taxon>Sphingobacterium</taxon>
    </lineage>
</organism>
<sequence>MVMVFKVYGFFLPLAVVVGAMPEKKGVATFFLPRYRPAPPEPGCFGASWFLWVRPRYEVCTYKNTTCTLQNKKAGLYRRALNRGLAGRKQPVWVGMYRYLFRYIGVDMVIRLSVWLSAFIVIFRHSRLLVCVHVWIGIHTDRPYRI</sequence>
<keyword evidence="2" id="KW-1185">Reference proteome</keyword>
<dbReference type="RefSeq" id="WP_190307237.1">
    <property type="nucleotide sequence ID" value="NZ_JACNYK010000001.1"/>
</dbReference>
<comment type="caution">
    <text evidence="1">The sequence shown here is derived from an EMBL/GenBank/DDBJ whole genome shotgun (WGS) entry which is preliminary data.</text>
</comment>
<evidence type="ECO:0000313" key="1">
    <source>
        <dbReference type="EMBL" id="MBD1424052.1"/>
    </source>
</evidence>
<dbReference type="Proteomes" id="UP000606494">
    <property type="component" value="Unassembled WGS sequence"/>
</dbReference>
<protein>
    <recommendedName>
        <fullName evidence="3">Secreted protein</fullName>
    </recommendedName>
</protein>
<gene>
    <name evidence="1" type="ORF">H8B17_00540</name>
</gene>
<accession>A0ABR7XYB6</accession>
<reference evidence="1 2" key="1">
    <citation type="submission" date="2020-08" db="EMBL/GenBank/DDBJ databases">
        <title>Sphingobacterium sp. DN00404 isolated from aquaculture water.</title>
        <authorList>
            <person name="Zhang M."/>
        </authorList>
    </citation>
    <scope>NUCLEOTIDE SEQUENCE [LARGE SCALE GENOMIC DNA]</scope>
    <source>
        <strain evidence="1 2">KCTC 32294</strain>
    </source>
</reference>
<dbReference type="EMBL" id="JACNYK010000001">
    <property type="protein sequence ID" value="MBD1424052.1"/>
    <property type="molecule type" value="Genomic_DNA"/>
</dbReference>
<evidence type="ECO:0000313" key="2">
    <source>
        <dbReference type="Proteomes" id="UP000606494"/>
    </source>
</evidence>